<dbReference type="EMBL" id="BDIP01006581">
    <property type="protein sequence ID" value="GIQ90732.1"/>
    <property type="molecule type" value="Genomic_DNA"/>
</dbReference>
<name>A0A9K3GPN8_9EUKA</name>
<sequence>NTASLTLAHRLKYHQILTHNEVSRELFASAGPVIESKEDIDTFIERLSALPERPSPEAYGEKDRKCHSLVTHLHTLAKRQGDADTLLTQLSETPEVSTDELELLEDEVESLAFKLTLRRTARSDKPQIKADLA</sequence>
<proteinExistence type="predicted"/>
<evidence type="ECO:0000313" key="2">
    <source>
        <dbReference type="Proteomes" id="UP000265618"/>
    </source>
</evidence>
<organism evidence="1 2">
    <name type="scientific">Kipferlia bialata</name>
    <dbReference type="NCBI Taxonomy" id="797122"/>
    <lineage>
        <taxon>Eukaryota</taxon>
        <taxon>Metamonada</taxon>
        <taxon>Carpediemonas-like organisms</taxon>
        <taxon>Kipferlia</taxon>
    </lineage>
</organism>
<protein>
    <submittedName>
        <fullName evidence="1">Uncharacterized protein</fullName>
    </submittedName>
</protein>
<keyword evidence="2" id="KW-1185">Reference proteome</keyword>
<reference evidence="1 2" key="1">
    <citation type="journal article" date="2018" name="PLoS ONE">
        <title>The draft genome of Kipferlia bialata reveals reductive genome evolution in fornicate parasites.</title>
        <authorList>
            <person name="Tanifuji G."/>
            <person name="Takabayashi S."/>
            <person name="Kume K."/>
            <person name="Takagi M."/>
            <person name="Nakayama T."/>
            <person name="Kamikawa R."/>
            <person name="Inagaki Y."/>
            <person name="Hashimoto T."/>
        </authorList>
    </citation>
    <scope>NUCLEOTIDE SEQUENCE [LARGE SCALE GENOMIC DNA]</scope>
    <source>
        <strain evidence="1">NY0173</strain>
    </source>
</reference>
<comment type="caution">
    <text evidence="1">The sequence shown here is derived from an EMBL/GenBank/DDBJ whole genome shotgun (WGS) entry which is preliminary data.</text>
</comment>
<accession>A0A9K3GPN8</accession>
<dbReference type="AlphaFoldDB" id="A0A9K3GPN8"/>
<dbReference type="Proteomes" id="UP000265618">
    <property type="component" value="Unassembled WGS sequence"/>
</dbReference>
<feature type="non-terminal residue" evidence="1">
    <location>
        <position position="133"/>
    </location>
</feature>
<evidence type="ECO:0000313" key="1">
    <source>
        <dbReference type="EMBL" id="GIQ90732.1"/>
    </source>
</evidence>
<gene>
    <name evidence="1" type="ORF">KIPB_013632</name>
</gene>
<feature type="non-terminal residue" evidence="1">
    <location>
        <position position="1"/>
    </location>
</feature>